<name>A0A5C6LU07_9BACT</name>
<dbReference type="EMBL" id="VOHS01000007">
    <property type="protein sequence ID" value="TWW00761.1"/>
    <property type="molecule type" value="Genomic_DNA"/>
</dbReference>
<sequence length="320" mass="34311">MTFFNKTYSQVVATVLLVYWMIAGACSKEKVEAPYPYHELKTFKIVATTGDTIQAAVADGSIILYWPFDEPVPATITPLISVSDKATVSPASGTAIAIKDSVSYVVTAQTGATASYKLRVIVNQPDLQINDGIDMAGQLGANMSIGGITYLIPDVNISSAYLVSATGVETKCTINGFTELGANDYALEMATPDVDTGSYKLKVVSATKTVTSERAFVKVIYPLPSVVAPTTAITVKRGGTFTLNGTNMRGMLAGRARLTGGQTYYDLELAEFDLTSVTYRIPADFPLGNYNLLHAAFRNYQGVTVYMRAGTINPVLIITE</sequence>
<gene>
    <name evidence="1" type="ORF">FEF09_09685</name>
</gene>
<evidence type="ECO:0000313" key="1">
    <source>
        <dbReference type="EMBL" id="TWW00761.1"/>
    </source>
</evidence>
<accession>A0A5C6LU07</accession>
<evidence type="ECO:0008006" key="3">
    <source>
        <dbReference type="Google" id="ProtNLM"/>
    </source>
</evidence>
<proteinExistence type="predicted"/>
<evidence type="ECO:0000313" key="2">
    <source>
        <dbReference type="Proteomes" id="UP000318815"/>
    </source>
</evidence>
<protein>
    <recommendedName>
        <fullName evidence="3">DUF5018 domain-containing protein</fullName>
    </recommendedName>
</protein>
<dbReference type="Gene3D" id="2.60.40.2340">
    <property type="match status" value="1"/>
</dbReference>
<reference evidence="1 2" key="1">
    <citation type="submission" date="2019-08" db="EMBL/GenBank/DDBJ databases">
        <title>Whole genome sequencing of chitin degrading bacteria Chitinophaga pinensis YS16.</title>
        <authorList>
            <person name="Singh R.P."/>
            <person name="Manchanda G."/>
            <person name="Maurya I.K."/>
            <person name="Joshi N.K."/>
            <person name="Srivastava A.K."/>
        </authorList>
    </citation>
    <scope>NUCLEOTIDE SEQUENCE [LARGE SCALE GENOMIC DNA]</scope>
    <source>
        <strain evidence="1 2">YS-16</strain>
    </source>
</reference>
<dbReference type="RefSeq" id="WP_146304920.1">
    <property type="nucleotide sequence ID" value="NZ_VOHS01000007.1"/>
</dbReference>
<keyword evidence="2" id="KW-1185">Reference proteome</keyword>
<organism evidence="1 2">
    <name type="scientific">Chitinophaga pinensis</name>
    <dbReference type="NCBI Taxonomy" id="79329"/>
    <lineage>
        <taxon>Bacteria</taxon>
        <taxon>Pseudomonadati</taxon>
        <taxon>Bacteroidota</taxon>
        <taxon>Chitinophagia</taxon>
        <taxon>Chitinophagales</taxon>
        <taxon>Chitinophagaceae</taxon>
        <taxon>Chitinophaga</taxon>
    </lineage>
</organism>
<dbReference type="AlphaFoldDB" id="A0A5C6LU07"/>
<dbReference type="PROSITE" id="PS51257">
    <property type="entry name" value="PROKAR_LIPOPROTEIN"/>
    <property type="match status" value="1"/>
</dbReference>
<dbReference type="OrthoDB" id="677497at2"/>
<comment type="caution">
    <text evidence="1">The sequence shown here is derived from an EMBL/GenBank/DDBJ whole genome shotgun (WGS) entry which is preliminary data.</text>
</comment>
<dbReference type="Proteomes" id="UP000318815">
    <property type="component" value="Unassembled WGS sequence"/>
</dbReference>